<keyword evidence="3" id="KW-1185">Reference proteome</keyword>
<feature type="region of interest" description="Disordered" evidence="1">
    <location>
        <begin position="151"/>
        <end position="198"/>
    </location>
</feature>
<evidence type="ECO:0000313" key="2">
    <source>
        <dbReference type="EMBL" id="KAH7092948.1"/>
    </source>
</evidence>
<name>A0A8K0RDM8_9PLEO</name>
<proteinExistence type="predicted"/>
<dbReference type="Proteomes" id="UP000813461">
    <property type="component" value="Unassembled WGS sequence"/>
</dbReference>
<reference evidence="2" key="1">
    <citation type="journal article" date="2021" name="Nat. Commun.">
        <title>Genetic determinants of endophytism in the Arabidopsis root mycobiome.</title>
        <authorList>
            <person name="Mesny F."/>
            <person name="Miyauchi S."/>
            <person name="Thiergart T."/>
            <person name="Pickel B."/>
            <person name="Atanasova L."/>
            <person name="Karlsson M."/>
            <person name="Huettel B."/>
            <person name="Barry K.W."/>
            <person name="Haridas S."/>
            <person name="Chen C."/>
            <person name="Bauer D."/>
            <person name="Andreopoulos W."/>
            <person name="Pangilinan J."/>
            <person name="LaButti K."/>
            <person name="Riley R."/>
            <person name="Lipzen A."/>
            <person name="Clum A."/>
            <person name="Drula E."/>
            <person name="Henrissat B."/>
            <person name="Kohler A."/>
            <person name="Grigoriev I.V."/>
            <person name="Martin F.M."/>
            <person name="Hacquard S."/>
        </authorList>
    </citation>
    <scope>NUCLEOTIDE SEQUENCE</scope>
    <source>
        <strain evidence="2">MPI-SDFR-AT-0120</strain>
    </source>
</reference>
<dbReference type="OrthoDB" id="10364889at2759"/>
<dbReference type="EMBL" id="JAGMVJ010000002">
    <property type="protein sequence ID" value="KAH7092948.1"/>
    <property type="molecule type" value="Genomic_DNA"/>
</dbReference>
<dbReference type="AlphaFoldDB" id="A0A8K0RDM8"/>
<feature type="compositionally biased region" description="Basic and acidic residues" evidence="1">
    <location>
        <begin position="168"/>
        <end position="182"/>
    </location>
</feature>
<evidence type="ECO:0000313" key="3">
    <source>
        <dbReference type="Proteomes" id="UP000813461"/>
    </source>
</evidence>
<organism evidence="2 3">
    <name type="scientific">Paraphoma chrysanthemicola</name>
    <dbReference type="NCBI Taxonomy" id="798071"/>
    <lineage>
        <taxon>Eukaryota</taxon>
        <taxon>Fungi</taxon>
        <taxon>Dikarya</taxon>
        <taxon>Ascomycota</taxon>
        <taxon>Pezizomycotina</taxon>
        <taxon>Dothideomycetes</taxon>
        <taxon>Pleosporomycetidae</taxon>
        <taxon>Pleosporales</taxon>
        <taxon>Pleosporineae</taxon>
        <taxon>Phaeosphaeriaceae</taxon>
        <taxon>Paraphoma</taxon>
    </lineage>
</organism>
<gene>
    <name evidence="2" type="ORF">FB567DRAFT_544361</name>
</gene>
<evidence type="ECO:0000256" key="1">
    <source>
        <dbReference type="SAM" id="MobiDB-lite"/>
    </source>
</evidence>
<comment type="caution">
    <text evidence="2">The sequence shown here is derived from an EMBL/GenBank/DDBJ whole genome shotgun (WGS) entry which is preliminary data.</text>
</comment>
<accession>A0A8K0RDM8</accession>
<protein>
    <submittedName>
        <fullName evidence="2">Uncharacterized protein</fullName>
    </submittedName>
</protein>
<sequence>MPVTPRLRPISEGRFTLDEEVLWRNILQENTEYSYSKPETWPFFPFCDVAAGCEGPIRFDVLPRYVVYDQPTIWQLLTDFPRPTVGKEYHYRWPFNFRVNGTIKTGASMTDAEVRGFVEHLRQIQPMIPRGSMGPILPPLEPRPGLVPLVPRPIPDEHSLFSGTPMHDSPRPHRSNRNEHEQAQQGQQFEEAEEATRKIPTSKVLDTATILIKKELKFFGDSLHSLQNSPNSMAWLEEAEGWTDVELGAIEKAAMELEKLSADLRECIVRIRASMAKSKASSPN</sequence>